<accession>A0AA36H2U5</accession>
<keyword evidence="2" id="KW-0732">Signal</keyword>
<proteinExistence type="predicted"/>
<dbReference type="Gene3D" id="1.10.10.1940">
    <property type="match status" value="2"/>
</dbReference>
<dbReference type="PANTHER" id="PTHR21724">
    <property type="entry name" value="SHKT DOMAIN-CONTAINING PROTEIN"/>
    <property type="match status" value="1"/>
</dbReference>
<dbReference type="PROSITE" id="PS51670">
    <property type="entry name" value="SHKT"/>
    <property type="match status" value="1"/>
</dbReference>
<feature type="chain" id="PRO_5041442405" description="ShKT domain-containing protein" evidence="2">
    <location>
        <begin position="17"/>
        <end position="225"/>
    </location>
</feature>
<evidence type="ECO:0000256" key="2">
    <source>
        <dbReference type="SAM" id="SignalP"/>
    </source>
</evidence>
<dbReference type="PANTHER" id="PTHR21724:SF111">
    <property type="entry name" value="SHKT DOMAIN-CONTAINING PROTEIN"/>
    <property type="match status" value="1"/>
</dbReference>
<sequence length="225" mass="25336">MLSVLLIATFVGNSLAAMSDLNCTYTTNGVAKYSAKAFNCANKFDDKYCEELFGGKVELDGVEERKDRCFKDGYKANSEDVKQFAISTCPRTCGYCCVTPAFNCPNKRFPRINCDLVTEMMCTNTIWKPILIDDCPNVCGFCELGSCVDKVPYCAINRAICRHPDLVQFAKEYCRRTCGYCDEIRASDCGSNAHCPNWVRNGFCTNRFFTTEQKRKYCGRECGLC</sequence>
<evidence type="ECO:0000313" key="5">
    <source>
        <dbReference type="Proteomes" id="UP001176961"/>
    </source>
</evidence>
<dbReference type="EMBL" id="CATQJL010000305">
    <property type="protein sequence ID" value="CAJ0603009.1"/>
    <property type="molecule type" value="Genomic_DNA"/>
</dbReference>
<protein>
    <recommendedName>
        <fullName evidence="3">ShKT domain-containing protein</fullName>
    </recommendedName>
</protein>
<feature type="signal peptide" evidence="2">
    <location>
        <begin position="1"/>
        <end position="16"/>
    </location>
</feature>
<dbReference type="Gene3D" id="1.10.10.1870">
    <property type="entry name" value="ShTK domain-like"/>
    <property type="match status" value="1"/>
</dbReference>
<keyword evidence="5" id="KW-1185">Reference proteome</keyword>
<evidence type="ECO:0000259" key="3">
    <source>
        <dbReference type="PROSITE" id="PS51670"/>
    </source>
</evidence>
<organism evidence="4 5">
    <name type="scientific">Cylicocyclus nassatus</name>
    <name type="common">Nematode worm</name>
    <dbReference type="NCBI Taxonomy" id="53992"/>
    <lineage>
        <taxon>Eukaryota</taxon>
        <taxon>Metazoa</taxon>
        <taxon>Ecdysozoa</taxon>
        <taxon>Nematoda</taxon>
        <taxon>Chromadorea</taxon>
        <taxon>Rhabditida</taxon>
        <taxon>Rhabditina</taxon>
        <taxon>Rhabditomorpha</taxon>
        <taxon>Strongyloidea</taxon>
        <taxon>Strongylidae</taxon>
        <taxon>Cylicocyclus</taxon>
    </lineage>
</organism>
<reference evidence="4" key="1">
    <citation type="submission" date="2023-07" db="EMBL/GenBank/DDBJ databases">
        <authorList>
            <consortium name="CYATHOMIX"/>
        </authorList>
    </citation>
    <scope>NUCLEOTIDE SEQUENCE</scope>
    <source>
        <strain evidence="4">N/A</strain>
    </source>
</reference>
<evidence type="ECO:0000313" key="4">
    <source>
        <dbReference type="EMBL" id="CAJ0603009.1"/>
    </source>
</evidence>
<dbReference type="Proteomes" id="UP001176961">
    <property type="component" value="Unassembled WGS sequence"/>
</dbReference>
<dbReference type="Pfam" id="PF01549">
    <property type="entry name" value="ShK"/>
    <property type="match status" value="4"/>
</dbReference>
<comment type="caution">
    <text evidence="1">Lacks conserved residue(s) required for the propagation of feature annotation.</text>
</comment>
<feature type="domain" description="ShKT" evidence="3">
    <location>
        <begin position="189"/>
        <end position="225"/>
    </location>
</feature>
<name>A0AA36H2U5_CYLNA</name>
<dbReference type="SMART" id="SM00254">
    <property type="entry name" value="ShKT"/>
    <property type="match status" value="4"/>
</dbReference>
<gene>
    <name evidence="4" type="ORF">CYNAS_LOCUS14992</name>
</gene>
<comment type="caution">
    <text evidence="4">The sequence shown here is derived from an EMBL/GenBank/DDBJ whole genome shotgun (WGS) entry which is preliminary data.</text>
</comment>
<dbReference type="AlphaFoldDB" id="A0AA36H2U5"/>
<evidence type="ECO:0000256" key="1">
    <source>
        <dbReference type="PROSITE-ProRule" id="PRU01005"/>
    </source>
</evidence>
<dbReference type="InterPro" id="IPR003582">
    <property type="entry name" value="ShKT_dom"/>
</dbReference>